<evidence type="ECO:0000256" key="2">
    <source>
        <dbReference type="SAM" id="MobiDB-lite"/>
    </source>
</evidence>
<dbReference type="PANTHER" id="PTHR33121:SF70">
    <property type="entry name" value="SIGNALING PROTEIN YKOW"/>
    <property type="match status" value="1"/>
</dbReference>
<evidence type="ECO:0000313" key="5">
    <source>
        <dbReference type="EMBL" id="RDE51507.1"/>
    </source>
</evidence>
<dbReference type="Pfam" id="PF00563">
    <property type="entry name" value="EAL"/>
    <property type="match status" value="1"/>
</dbReference>
<dbReference type="Pfam" id="PF00072">
    <property type="entry name" value="Response_reg"/>
    <property type="match status" value="1"/>
</dbReference>
<sequence length="318" mass="35447">MLLPEATTRPRVLIVDDDPVMRMLEQETLAQFDFEVGVAADGEEAIELLAGPPPALVLLDIEMPGVDAFAVCRHIRQRRDMSEVPVIMVTGMDDMESANQAYESGASDFISKPINWPLLGHRARYVLRSAQEARQLRTHDFLGSVAIIIAATGIEASQFELELTESILMEPEARRIDGFHRLRKLGVHFSIDDFGTGYSSLSYVKRFPIGMLKIDQSFVRGLPDNADDAGITTAIIAMAHSLGLEVIAEGAETRAQLEFLRQANCPKMQGYLFSRPRPPEGSSICYGRAGSSRRRKQARQVTNLQRPLADHQDKRERQ</sequence>
<dbReference type="PANTHER" id="PTHR33121">
    <property type="entry name" value="CYCLIC DI-GMP PHOSPHODIESTERASE PDEF"/>
    <property type="match status" value="1"/>
</dbReference>
<comment type="caution">
    <text evidence="5">The sequence shown here is derived from an EMBL/GenBank/DDBJ whole genome shotgun (WGS) entry which is preliminary data.</text>
</comment>
<dbReference type="SMART" id="SM00052">
    <property type="entry name" value="EAL"/>
    <property type="match status" value="1"/>
</dbReference>
<name>A0A369XTJ3_9PROT</name>
<dbReference type="GO" id="GO:0000160">
    <property type="term" value="P:phosphorelay signal transduction system"/>
    <property type="evidence" value="ECO:0007669"/>
    <property type="project" value="InterPro"/>
</dbReference>
<dbReference type="InterPro" id="IPR011006">
    <property type="entry name" value="CheY-like_superfamily"/>
</dbReference>
<proteinExistence type="predicted"/>
<evidence type="ECO:0000313" key="6">
    <source>
        <dbReference type="Proteomes" id="UP000253831"/>
    </source>
</evidence>
<dbReference type="InterPro" id="IPR001633">
    <property type="entry name" value="EAL_dom"/>
</dbReference>
<dbReference type="SMART" id="SM00448">
    <property type="entry name" value="REC"/>
    <property type="match status" value="1"/>
</dbReference>
<gene>
    <name evidence="5" type="ORF">DVS81_06180</name>
</gene>
<dbReference type="PROSITE" id="PS50883">
    <property type="entry name" value="EAL"/>
    <property type="match status" value="1"/>
</dbReference>
<organism evidence="5 6">
    <name type="scientific">Candidatus Accumulibacter meliphilus</name>
    <dbReference type="NCBI Taxonomy" id="2211374"/>
    <lineage>
        <taxon>Bacteria</taxon>
        <taxon>Pseudomonadati</taxon>
        <taxon>Pseudomonadota</taxon>
        <taxon>Betaproteobacteria</taxon>
        <taxon>Candidatus Accumulibacter</taxon>
    </lineage>
</organism>
<dbReference type="SUPFAM" id="SSF52172">
    <property type="entry name" value="CheY-like"/>
    <property type="match status" value="1"/>
</dbReference>
<keyword evidence="1" id="KW-0597">Phosphoprotein</keyword>
<accession>A0A369XTJ3</accession>
<protein>
    <submittedName>
        <fullName evidence="5">EAL domain-containing protein</fullName>
    </submittedName>
</protein>
<feature type="region of interest" description="Disordered" evidence="2">
    <location>
        <begin position="283"/>
        <end position="318"/>
    </location>
</feature>
<dbReference type="SUPFAM" id="SSF141868">
    <property type="entry name" value="EAL domain-like"/>
    <property type="match status" value="1"/>
</dbReference>
<feature type="domain" description="Response regulatory" evidence="3">
    <location>
        <begin position="11"/>
        <end position="127"/>
    </location>
</feature>
<dbReference type="InterPro" id="IPR050706">
    <property type="entry name" value="Cyclic-di-GMP_PDE-like"/>
</dbReference>
<dbReference type="CDD" id="cd01948">
    <property type="entry name" value="EAL"/>
    <property type="match status" value="1"/>
</dbReference>
<feature type="domain" description="EAL" evidence="4">
    <location>
        <begin position="29"/>
        <end position="290"/>
    </location>
</feature>
<dbReference type="Gene3D" id="3.40.50.2300">
    <property type="match status" value="1"/>
</dbReference>
<dbReference type="Gene3D" id="3.20.20.450">
    <property type="entry name" value="EAL domain"/>
    <property type="match status" value="1"/>
</dbReference>
<evidence type="ECO:0000259" key="4">
    <source>
        <dbReference type="PROSITE" id="PS50883"/>
    </source>
</evidence>
<dbReference type="InterPro" id="IPR001789">
    <property type="entry name" value="Sig_transdc_resp-reg_receiver"/>
</dbReference>
<feature type="modified residue" description="4-aspartylphosphate" evidence="1">
    <location>
        <position position="60"/>
    </location>
</feature>
<dbReference type="PROSITE" id="PS50110">
    <property type="entry name" value="RESPONSE_REGULATORY"/>
    <property type="match status" value="1"/>
</dbReference>
<feature type="compositionally biased region" description="Basic and acidic residues" evidence="2">
    <location>
        <begin position="308"/>
        <end position="318"/>
    </location>
</feature>
<dbReference type="EMBL" id="QPGA01000007">
    <property type="protein sequence ID" value="RDE51507.1"/>
    <property type="molecule type" value="Genomic_DNA"/>
</dbReference>
<dbReference type="Proteomes" id="UP000253831">
    <property type="component" value="Unassembled WGS sequence"/>
</dbReference>
<dbReference type="AlphaFoldDB" id="A0A369XTJ3"/>
<dbReference type="InterPro" id="IPR035919">
    <property type="entry name" value="EAL_sf"/>
</dbReference>
<evidence type="ECO:0000256" key="1">
    <source>
        <dbReference type="PROSITE-ProRule" id="PRU00169"/>
    </source>
</evidence>
<reference evidence="5 6" key="1">
    <citation type="submission" date="2018-05" db="EMBL/GenBank/DDBJ databases">
        <title>Integrated omic analyses show evidence that a Ca. Accumulibacter phosphatis strain performs denitrification under micro-aerobic conditions.</title>
        <authorList>
            <person name="Camejo P.Y."/>
            <person name="Katherine M.D."/>
            <person name="Daniel N.R."/>
        </authorList>
    </citation>
    <scope>NUCLEOTIDE SEQUENCE [LARGE SCALE GENOMIC DNA]</scope>
    <source>
        <strain evidence="5">UW-LDO-IC</strain>
    </source>
</reference>
<evidence type="ECO:0000259" key="3">
    <source>
        <dbReference type="PROSITE" id="PS50110"/>
    </source>
</evidence>
<dbReference type="GO" id="GO:0071111">
    <property type="term" value="F:cyclic-guanylate-specific phosphodiesterase activity"/>
    <property type="evidence" value="ECO:0007669"/>
    <property type="project" value="InterPro"/>
</dbReference>